<organism evidence="1 2">
    <name type="scientific">Populus trichocarpa</name>
    <name type="common">Western balsam poplar</name>
    <name type="synonym">Populus balsamifera subsp. trichocarpa</name>
    <dbReference type="NCBI Taxonomy" id="3694"/>
    <lineage>
        <taxon>Eukaryota</taxon>
        <taxon>Viridiplantae</taxon>
        <taxon>Streptophyta</taxon>
        <taxon>Embryophyta</taxon>
        <taxon>Tracheophyta</taxon>
        <taxon>Spermatophyta</taxon>
        <taxon>Magnoliopsida</taxon>
        <taxon>eudicotyledons</taxon>
        <taxon>Gunneridae</taxon>
        <taxon>Pentapetalae</taxon>
        <taxon>rosids</taxon>
        <taxon>fabids</taxon>
        <taxon>Malpighiales</taxon>
        <taxon>Salicaceae</taxon>
        <taxon>Saliceae</taxon>
        <taxon>Populus</taxon>
    </lineage>
</organism>
<sequence length="536" mass="59747">MFLCNPHTSYTSACSLDFNKFPYEAHSECLGVANVKDSTMQSCCHSALQSLFQAMAIRANKSRSIFLELNEAQDCTKTFQNLHNRTNLSTCELQDFISSSKTPNLCSKDVDSLINLLGVERFSALQSNCNNLSTSNYNDDACYSCVMSYRSSLQALKQSGDSPNGEYCGEALLLSLLSTATDSANSIPRIFSCLWGEIEGNLLESKKLLSAIIVAAIFVLLAPILYKLTRKQLQHACDKDIGENLSVLKKKQEEESVSYLNCCDLYVFSQDEVAKATNSFGNSNFIGEGVLGKTYIGMMPSGMRVAIKRLKEGVEVCHFLDEICEKAKIRHPNLVGIIGYCNKGDQSLVYEYCLNGDLATWLLGDRMTSILTWQQRMNISIGIARGLWYLHHNPLKKICHGDMKLTKILLNEKLEAKISDFNLSRYKSKEKTGQEKIANDVFNFGILLLQIMTGRKSTSIAEARDAVLRKGSLSGLADPRLNGAYDSAAFQNAMSIAVHCTNPSERERPNMEEVLQKLEQIQTQILVRTNCKDVIY</sequence>
<reference evidence="1 2" key="1">
    <citation type="journal article" date="2006" name="Science">
        <title>The genome of black cottonwood, Populus trichocarpa (Torr. &amp; Gray).</title>
        <authorList>
            <person name="Tuskan G.A."/>
            <person name="Difazio S."/>
            <person name="Jansson S."/>
            <person name="Bohlmann J."/>
            <person name="Grigoriev I."/>
            <person name="Hellsten U."/>
            <person name="Putnam N."/>
            <person name="Ralph S."/>
            <person name="Rombauts S."/>
            <person name="Salamov A."/>
            <person name="Schein J."/>
            <person name="Sterck L."/>
            <person name="Aerts A."/>
            <person name="Bhalerao R.R."/>
            <person name="Bhalerao R.P."/>
            <person name="Blaudez D."/>
            <person name="Boerjan W."/>
            <person name="Brun A."/>
            <person name="Brunner A."/>
            <person name="Busov V."/>
            <person name="Campbell M."/>
            <person name="Carlson J."/>
            <person name="Chalot M."/>
            <person name="Chapman J."/>
            <person name="Chen G.L."/>
            <person name="Cooper D."/>
            <person name="Coutinho P.M."/>
            <person name="Couturier J."/>
            <person name="Covert S."/>
            <person name="Cronk Q."/>
            <person name="Cunningham R."/>
            <person name="Davis J."/>
            <person name="Degroeve S."/>
            <person name="Dejardin A."/>
            <person name="Depamphilis C."/>
            <person name="Detter J."/>
            <person name="Dirks B."/>
            <person name="Dubchak I."/>
            <person name="Duplessis S."/>
            <person name="Ehlting J."/>
            <person name="Ellis B."/>
            <person name="Gendler K."/>
            <person name="Goodstein D."/>
            <person name="Gribskov M."/>
            <person name="Grimwood J."/>
            <person name="Groover A."/>
            <person name="Gunter L."/>
            <person name="Hamberger B."/>
            <person name="Heinze B."/>
            <person name="Helariutta Y."/>
            <person name="Henrissat B."/>
            <person name="Holligan D."/>
            <person name="Holt R."/>
            <person name="Huang W."/>
            <person name="Islam-Faridi N."/>
            <person name="Jones S."/>
            <person name="Jones-Rhoades M."/>
            <person name="Jorgensen R."/>
            <person name="Joshi C."/>
            <person name="Kangasjarvi J."/>
            <person name="Karlsson J."/>
            <person name="Kelleher C."/>
            <person name="Kirkpatrick R."/>
            <person name="Kirst M."/>
            <person name="Kohler A."/>
            <person name="Kalluri U."/>
            <person name="Larimer F."/>
            <person name="Leebens-Mack J."/>
            <person name="Leple J.C."/>
            <person name="Locascio P."/>
            <person name="Lou Y."/>
            <person name="Lucas S."/>
            <person name="Martin F."/>
            <person name="Montanini B."/>
            <person name="Napoli C."/>
            <person name="Nelson D.R."/>
            <person name="Nelson C."/>
            <person name="Nieminen K."/>
            <person name="Nilsson O."/>
            <person name="Pereda V."/>
            <person name="Peter G."/>
            <person name="Philippe R."/>
            <person name="Pilate G."/>
            <person name="Poliakov A."/>
            <person name="Razumovskaya J."/>
            <person name="Richardson P."/>
            <person name="Rinaldi C."/>
            <person name="Ritland K."/>
            <person name="Rouze P."/>
            <person name="Ryaboy D."/>
            <person name="Schmutz J."/>
            <person name="Schrader J."/>
            <person name="Segerman B."/>
            <person name="Shin H."/>
            <person name="Siddiqui A."/>
            <person name="Sterky F."/>
            <person name="Terry A."/>
            <person name="Tsai C.J."/>
            <person name="Uberbacher E."/>
            <person name="Unneberg P."/>
            <person name="Vahala J."/>
            <person name="Wall K."/>
            <person name="Wessler S."/>
            <person name="Yang G."/>
            <person name="Yin T."/>
            <person name="Douglas C."/>
            <person name="Marra M."/>
            <person name="Sandberg G."/>
            <person name="Van de Peer Y."/>
            <person name="Rokhsar D."/>
        </authorList>
    </citation>
    <scope>NUCLEOTIDE SEQUENCE [LARGE SCALE GENOMIC DNA]</scope>
    <source>
        <strain evidence="2">cv. Nisqually</strain>
    </source>
</reference>
<name>A0ACC0RNK4_POPTR</name>
<dbReference type="EMBL" id="CM009307">
    <property type="protein sequence ID" value="KAI9378527.1"/>
    <property type="molecule type" value="Genomic_DNA"/>
</dbReference>
<evidence type="ECO:0000313" key="1">
    <source>
        <dbReference type="EMBL" id="KAI9378527.1"/>
    </source>
</evidence>
<accession>A0ACC0RNK4</accession>
<dbReference type="Proteomes" id="UP000006729">
    <property type="component" value="Chromosome 18"/>
</dbReference>
<gene>
    <name evidence="1" type="ORF">POPTR_018G107901v4</name>
</gene>
<proteinExistence type="predicted"/>
<keyword evidence="2" id="KW-1185">Reference proteome</keyword>
<protein>
    <submittedName>
        <fullName evidence="1">Uncharacterized protein</fullName>
    </submittedName>
</protein>
<evidence type="ECO:0000313" key="2">
    <source>
        <dbReference type="Proteomes" id="UP000006729"/>
    </source>
</evidence>
<comment type="caution">
    <text evidence="1">The sequence shown here is derived from an EMBL/GenBank/DDBJ whole genome shotgun (WGS) entry which is preliminary data.</text>
</comment>